<dbReference type="InterPro" id="IPR023614">
    <property type="entry name" value="Porin_dom_sf"/>
</dbReference>
<dbReference type="GO" id="GO:0009279">
    <property type="term" value="C:cell outer membrane"/>
    <property type="evidence" value="ECO:0007669"/>
    <property type="project" value="UniProtKB-SubCell"/>
</dbReference>
<evidence type="ECO:0000256" key="6">
    <source>
        <dbReference type="ARBA" id="ARBA00022448"/>
    </source>
</evidence>
<comment type="subunit">
    <text evidence="4">Homotrimer.</text>
</comment>
<sequence length="356" mass="39183">MKKTLAALIIGAFAASAANAAVVYNNEGTKVEVDGSIRLILQKTNKDGAGHTHSGLKNDGSRFGFTVNHQLNDGYYALGRIETRLKGGAKGDDEFGNVTAHRVFAGIGHKERGQLTFGRQLTIADKISTANDYSYGILEKGDYIPTEGNSVIRYDYKGVEGLLLSASYQFADKHNDYNEVVDSTFDELLVKNGFQLGAAYEANNVIAKLAYGRTNYSDVVENGVVEGEKVYRDGFLASLGYNFGQVTVSVDAGYAKDTVKLDGEKDTAKRFFVSPGFQYQVTELSSIYGNYKYEQHKQDEDKTKIHGFLLGIDYKLHKQALVFLEGKYQVAKSYSSSEFIEKGKDKAIGVGLRVFF</sequence>
<protein>
    <recommendedName>
        <fullName evidence="5">Outer membrane protein P2</fullName>
    </recommendedName>
</protein>
<gene>
    <name evidence="16" type="ORF">EGH31_1013</name>
</gene>
<feature type="domain" description="Porin" evidence="15">
    <location>
        <begin position="6"/>
        <end position="328"/>
    </location>
</feature>
<evidence type="ECO:0000256" key="3">
    <source>
        <dbReference type="ARBA" id="ARBA00007539"/>
    </source>
</evidence>
<evidence type="ECO:0000256" key="7">
    <source>
        <dbReference type="ARBA" id="ARBA00022452"/>
    </source>
</evidence>
<comment type="function">
    <text evidence="1">Forms pores that allow passive diffusion of small molecules across the outer membrane.</text>
</comment>
<dbReference type="RefSeq" id="WP_133498697.1">
    <property type="nucleotide sequence ID" value="NZ_RWKG01000024.1"/>
</dbReference>
<evidence type="ECO:0000256" key="11">
    <source>
        <dbReference type="ARBA" id="ARBA00023114"/>
    </source>
</evidence>
<reference evidence="16 17" key="1">
    <citation type="submission" date="2018-12" db="EMBL/GenBank/DDBJ databases">
        <authorList>
            <person name="Fluit A.C."/>
        </authorList>
    </citation>
    <scope>NUCLEOTIDE SEQUENCE [LARGE SCALE GENOMIC DNA]</scope>
    <source>
        <strain evidence="16 17">16-549009</strain>
    </source>
</reference>
<evidence type="ECO:0000256" key="1">
    <source>
        <dbReference type="ARBA" id="ARBA00003674"/>
    </source>
</evidence>
<keyword evidence="9 14" id="KW-0732">Signal</keyword>
<keyword evidence="13" id="KW-0998">Cell outer membrane</keyword>
<organism evidence="16 17">
    <name type="scientific">Haemophilus haemolyticus</name>
    <dbReference type="NCBI Taxonomy" id="726"/>
    <lineage>
        <taxon>Bacteria</taxon>
        <taxon>Pseudomonadati</taxon>
        <taxon>Pseudomonadota</taxon>
        <taxon>Gammaproteobacteria</taxon>
        <taxon>Pasteurellales</taxon>
        <taxon>Pasteurellaceae</taxon>
        <taxon>Haemophilus</taxon>
    </lineage>
</organism>
<proteinExistence type="inferred from homology"/>
<dbReference type="EMBL" id="RWKG01000024">
    <property type="protein sequence ID" value="TDN41552.1"/>
    <property type="molecule type" value="Genomic_DNA"/>
</dbReference>
<dbReference type="SUPFAM" id="SSF56935">
    <property type="entry name" value="Porins"/>
    <property type="match status" value="1"/>
</dbReference>
<dbReference type="PANTHER" id="PTHR34501:SF2">
    <property type="entry name" value="OUTER MEMBRANE PORIN F-RELATED"/>
    <property type="match status" value="1"/>
</dbReference>
<evidence type="ECO:0000256" key="5">
    <source>
        <dbReference type="ARBA" id="ARBA00016184"/>
    </source>
</evidence>
<accession>A0AAQ2BJL6</accession>
<dbReference type="GO" id="GO:0015288">
    <property type="term" value="F:porin activity"/>
    <property type="evidence" value="ECO:0007669"/>
    <property type="project" value="UniProtKB-KW"/>
</dbReference>
<keyword evidence="8" id="KW-0812">Transmembrane</keyword>
<comment type="caution">
    <text evidence="16">The sequence shown here is derived from an EMBL/GenBank/DDBJ whole genome shotgun (WGS) entry which is preliminary data.</text>
</comment>
<keyword evidence="10" id="KW-0406">Ion transport</keyword>
<evidence type="ECO:0000313" key="16">
    <source>
        <dbReference type="EMBL" id="TDN41552.1"/>
    </source>
</evidence>
<evidence type="ECO:0000256" key="13">
    <source>
        <dbReference type="ARBA" id="ARBA00023237"/>
    </source>
</evidence>
<evidence type="ECO:0000256" key="2">
    <source>
        <dbReference type="ARBA" id="ARBA00004571"/>
    </source>
</evidence>
<comment type="subcellular location">
    <subcellularLocation>
        <location evidence="2">Cell outer membrane</location>
        <topology evidence="2">Multi-pass membrane protein</topology>
    </subcellularLocation>
</comment>
<keyword evidence="7" id="KW-1134">Transmembrane beta strand</keyword>
<comment type="similarity">
    <text evidence="3">Belongs to the Gram-negative porin family.</text>
</comment>
<dbReference type="InterPro" id="IPR050298">
    <property type="entry name" value="Gram-neg_bact_OMP"/>
</dbReference>
<evidence type="ECO:0000256" key="8">
    <source>
        <dbReference type="ARBA" id="ARBA00022692"/>
    </source>
</evidence>
<dbReference type="CDD" id="cd00342">
    <property type="entry name" value="gram_neg_porins"/>
    <property type="match status" value="1"/>
</dbReference>
<evidence type="ECO:0000313" key="17">
    <source>
        <dbReference type="Proteomes" id="UP000294998"/>
    </source>
</evidence>
<evidence type="ECO:0000256" key="14">
    <source>
        <dbReference type="SAM" id="SignalP"/>
    </source>
</evidence>
<dbReference type="PANTHER" id="PTHR34501">
    <property type="entry name" value="PROTEIN YDDL-RELATED"/>
    <property type="match status" value="1"/>
</dbReference>
<dbReference type="GO" id="GO:0006811">
    <property type="term" value="P:monoatomic ion transport"/>
    <property type="evidence" value="ECO:0007669"/>
    <property type="project" value="UniProtKB-KW"/>
</dbReference>
<dbReference type="GO" id="GO:0046930">
    <property type="term" value="C:pore complex"/>
    <property type="evidence" value="ECO:0007669"/>
    <property type="project" value="UniProtKB-KW"/>
</dbReference>
<evidence type="ECO:0000256" key="10">
    <source>
        <dbReference type="ARBA" id="ARBA00023065"/>
    </source>
</evidence>
<feature type="signal peptide" evidence="14">
    <location>
        <begin position="1"/>
        <end position="20"/>
    </location>
</feature>
<evidence type="ECO:0000259" key="15">
    <source>
        <dbReference type="Pfam" id="PF13609"/>
    </source>
</evidence>
<keyword evidence="6" id="KW-0813">Transport</keyword>
<keyword evidence="12" id="KW-0472">Membrane</keyword>
<evidence type="ECO:0000256" key="4">
    <source>
        <dbReference type="ARBA" id="ARBA00011233"/>
    </source>
</evidence>
<dbReference type="Proteomes" id="UP000294998">
    <property type="component" value="Unassembled WGS sequence"/>
</dbReference>
<dbReference type="Pfam" id="PF13609">
    <property type="entry name" value="Porin_4"/>
    <property type="match status" value="1"/>
</dbReference>
<dbReference type="Gene3D" id="2.40.160.10">
    <property type="entry name" value="Porin"/>
    <property type="match status" value="1"/>
</dbReference>
<name>A0AAQ2BJL6_HAEHA</name>
<evidence type="ECO:0000256" key="9">
    <source>
        <dbReference type="ARBA" id="ARBA00022729"/>
    </source>
</evidence>
<evidence type="ECO:0000256" key="12">
    <source>
        <dbReference type="ARBA" id="ARBA00023136"/>
    </source>
</evidence>
<keyword evidence="11" id="KW-0626">Porin</keyword>
<feature type="chain" id="PRO_5043004710" description="Outer membrane protein P2" evidence="14">
    <location>
        <begin position="21"/>
        <end position="356"/>
    </location>
</feature>
<dbReference type="InterPro" id="IPR033900">
    <property type="entry name" value="Gram_neg_porin_domain"/>
</dbReference>
<dbReference type="AlphaFoldDB" id="A0AAQ2BJL6"/>